<dbReference type="EnsemblMetazoa" id="XM_019998673.1">
    <property type="protein sequence ID" value="XP_019854232.1"/>
    <property type="gene ID" value="LOC109583362"/>
</dbReference>
<evidence type="ECO:0008006" key="6">
    <source>
        <dbReference type="Google" id="ProtNLM"/>
    </source>
</evidence>
<reference evidence="4" key="2">
    <citation type="submission" date="2017-05" db="UniProtKB">
        <authorList>
            <consortium name="EnsemblMetazoa"/>
        </authorList>
    </citation>
    <scope>IDENTIFICATION</scope>
</reference>
<organism evidence="4">
    <name type="scientific">Amphimedon queenslandica</name>
    <name type="common">Sponge</name>
    <dbReference type="NCBI Taxonomy" id="400682"/>
    <lineage>
        <taxon>Eukaryota</taxon>
        <taxon>Metazoa</taxon>
        <taxon>Porifera</taxon>
        <taxon>Demospongiae</taxon>
        <taxon>Heteroscleromorpha</taxon>
        <taxon>Haplosclerida</taxon>
        <taxon>Niphatidae</taxon>
        <taxon>Amphimedon</taxon>
    </lineage>
</organism>
<evidence type="ECO:0000256" key="2">
    <source>
        <dbReference type="SAM" id="Phobius"/>
    </source>
</evidence>
<sequence length="181" mass="20113">MILLKKLLLILLTLLLAPHRSYCIEQCQDSNGQHYHCAGFCCPGVGCCSYSSLWYAWALMALIVLMCLCGCAGCGANRYHYHRNGYHNLTSYSSRGNEVSMARHNRCNRNRSVRSSRSQRPPPSYSCHNCAAAEFDGGCRETTPLQNAETQRVLPARGERPPAYTAVLPSAPSAPPPYSYY</sequence>
<dbReference type="KEGG" id="aqu:109583362"/>
<keyword evidence="2" id="KW-0812">Transmembrane</keyword>
<name>A0A1X7UH39_AMPQE</name>
<evidence type="ECO:0000256" key="1">
    <source>
        <dbReference type="SAM" id="MobiDB-lite"/>
    </source>
</evidence>
<dbReference type="Proteomes" id="UP000007879">
    <property type="component" value="Unassembled WGS sequence"/>
</dbReference>
<accession>A0A1X7UH39</accession>
<dbReference type="InParanoid" id="A0A1X7UH39"/>
<feature type="region of interest" description="Disordered" evidence="1">
    <location>
        <begin position="151"/>
        <end position="181"/>
    </location>
</feature>
<protein>
    <recommendedName>
        <fullName evidence="6">Vesicular, overexpressed in cancer, prosurvival protein 1</fullName>
    </recommendedName>
</protein>
<keyword evidence="2" id="KW-0472">Membrane</keyword>
<evidence type="ECO:0000313" key="4">
    <source>
        <dbReference type="EnsemblMetazoa" id="Aqu2.1.27087_001"/>
    </source>
</evidence>
<proteinExistence type="predicted"/>
<keyword evidence="5" id="KW-1185">Reference proteome</keyword>
<dbReference type="EnsemblMetazoa" id="Aqu2.1.27087_001">
    <property type="protein sequence ID" value="Aqu2.1.27087_001"/>
    <property type="gene ID" value="Aqu2.1.27087"/>
</dbReference>
<feature type="chain" id="PRO_5012440218" description="Vesicular, overexpressed in cancer, prosurvival protein 1" evidence="3">
    <location>
        <begin position="24"/>
        <end position="181"/>
    </location>
</feature>
<reference evidence="5" key="1">
    <citation type="journal article" date="2010" name="Nature">
        <title>The Amphimedon queenslandica genome and the evolution of animal complexity.</title>
        <authorList>
            <person name="Srivastava M."/>
            <person name="Simakov O."/>
            <person name="Chapman J."/>
            <person name="Fahey B."/>
            <person name="Gauthier M.E."/>
            <person name="Mitros T."/>
            <person name="Richards G.S."/>
            <person name="Conaco C."/>
            <person name="Dacre M."/>
            <person name="Hellsten U."/>
            <person name="Larroux C."/>
            <person name="Putnam N.H."/>
            <person name="Stanke M."/>
            <person name="Adamska M."/>
            <person name="Darling A."/>
            <person name="Degnan S.M."/>
            <person name="Oakley T.H."/>
            <person name="Plachetzki D.C."/>
            <person name="Zhai Y."/>
            <person name="Adamski M."/>
            <person name="Calcino A."/>
            <person name="Cummins S.F."/>
            <person name="Goodstein D.M."/>
            <person name="Harris C."/>
            <person name="Jackson D.J."/>
            <person name="Leys S.P."/>
            <person name="Shu S."/>
            <person name="Woodcroft B.J."/>
            <person name="Vervoort M."/>
            <person name="Kosik K.S."/>
            <person name="Manning G."/>
            <person name="Degnan B.M."/>
            <person name="Rokhsar D.S."/>
        </authorList>
    </citation>
    <scope>NUCLEOTIDE SEQUENCE [LARGE SCALE GENOMIC DNA]</scope>
</reference>
<evidence type="ECO:0000313" key="5">
    <source>
        <dbReference type="Proteomes" id="UP000007879"/>
    </source>
</evidence>
<gene>
    <name evidence="4" type="primary">109583362</name>
</gene>
<feature type="signal peptide" evidence="3">
    <location>
        <begin position="1"/>
        <end position="23"/>
    </location>
</feature>
<feature type="compositionally biased region" description="Pro residues" evidence="1">
    <location>
        <begin position="172"/>
        <end position="181"/>
    </location>
</feature>
<evidence type="ECO:0000256" key="3">
    <source>
        <dbReference type="SAM" id="SignalP"/>
    </source>
</evidence>
<keyword evidence="2" id="KW-1133">Transmembrane helix</keyword>
<dbReference type="AlphaFoldDB" id="A0A1X7UH39"/>
<keyword evidence="3" id="KW-0732">Signal</keyword>
<feature type="transmembrane region" description="Helical" evidence="2">
    <location>
        <begin position="54"/>
        <end position="76"/>
    </location>
</feature>